<feature type="compositionally biased region" description="Basic and acidic residues" evidence="1">
    <location>
        <begin position="200"/>
        <end position="217"/>
    </location>
</feature>
<feature type="compositionally biased region" description="Low complexity" evidence="1">
    <location>
        <begin position="334"/>
        <end position="344"/>
    </location>
</feature>
<dbReference type="AlphaFoldDB" id="A0A086KWQ2"/>
<feature type="region of interest" description="Disordered" evidence="1">
    <location>
        <begin position="412"/>
        <end position="571"/>
    </location>
</feature>
<feature type="compositionally biased region" description="Basic and acidic residues" evidence="1">
    <location>
        <begin position="240"/>
        <end position="255"/>
    </location>
</feature>
<evidence type="ECO:0000313" key="2">
    <source>
        <dbReference type="EMBL" id="KFG48820.1"/>
    </source>
</evidence>
<name>A0A086KWQ2_TOXGO</name>
<feature type="region of interest" description="Disordered" evidence="1">
    <location>
        <begin position="592"/>
        <end position="625"/>
    </location>
</feature>
<reference evidence="2 3" key="1">
    <citation type="submission" date="2014-03" db="EMBL/GenBank/DDBJ databases">
        <authorList>
            <person name="Sibley D."/>
            <person name="Venepally P."/>
            <person name="Karamycheva S."/>
            <person name="Hadjithomas M."/>
            <person name="Khan A."/>
            <person name="Brunk B."/>
            <person name="Roos D."/>
            <person name="Caler E."/>
            <person name="Lorenzi H."/>
        </authorList>
    </citation>
    <scope>NUCLEOTIDE SEQUENCE [LARGE SCALE GENOMIC DNA]</scope>
    <source>
        <strain evidence="3">p89</strain>
    </source>
</reference>
<feature type="compositionally biased region" description="Low complexity" evidence="1">
    <location>
        <begin position="361"/>
        <end position="379"/>
    </location>
</feature>
<evidence type="ECO:0000313" key="3">
    <source>
        <dbReference type="Proteomes" id="UP000028828"/>
    </source>
</evidence>
<feature type="region of interest" description="Disordered" evidence="1">
    <location>
        <begin position="755"/>
        <end position="786"/>
    </location>
</feature>
<dbReference type="VEuPathDB" id="ToxoDB:TGP89_249450"/>
<feature type="region of interest" description="Disordered" evidence="1">
    <location>
        <begin position="160"/>
        <end position="394"/>
    </location>
</feature>
<feature type="compositionally biased region" description="Basic and acidic residues" evidence="1">
    <location>
        <begin position="592"/>
        <end position="602"/>
    </location>
</feature>
<organism evidence="2 3">
    <name type="scientific">Toxoplasma gondii p89</name>
    <dbReference type="NCBI Taxonomy" id="943119"/>
    <lineage>
        <taxon>Eukaryota</taxon>
        <taxon>Sar</taxon>
        <taxon>Alveolata</taxon>
        <taxon>Apicomplexa</taxon>
        <taxon>Conoidasida</taxon>
        <taxon>Coccidia</taxon>
        <taxon>Eucoccidiorida</taxon>
        <taxon>Eimeriorina</taxon>
        <taxon>Sarcocystidae</taxon>
        <taxon>Toxoplasma</taxon>
    </lineage>
</organism>
<protein>
    <submittedName>
        <fullName evidence="2">Uncharacterized protein</fullName>
    </submittedName>
</protein>
<feature type="compositionally biased region" description="Basic and acidic residues" evidence="1">
    <location>
        <begin position="306"/>
        <end position="318"/>
    </location>
</feature>
<feature type="compositionally biased region" description="Basic and acidic residues" evidence="1">
    <location>
        <begin position="755"/>
        <end position="773"/>
    </location>
</feature>
<evidence type="ECO:0000256" key="1">
    <source>
        <dbReference type="SAM" id="MobiDB-lite"/>
    </source>
</evidence>
<comment type="caution">
    <text evidence="2">The sequence shown here is derived from an EMBL/GenBank/DDBJ whole genome shotgun (WGS) entry which is preliminary data.</text>
</comment>
<sequence length="946" mass="101140">MSRPLYPHGGRRPEGPALHQFAGQVPGSRVSGDVRLLVPSANEGVYAPLHFVQVPPGHLSPPPAGGLSPESVGFLASHAGVYGHPHPSEARAGSRLHDAQARRHLGRENCHFPELSLCAGDQERLVSPHGAARPPTHPASLYFPPNHLPFRACTSPRWEGHLSKSPTSGSAFSHPHSAEKHEQSEPLASKQWPPRSLARGSERLERGECVDREERQSPSRNFSGSSNFRSSQAQTAGREQSGHRTDSSRERDHTRRGASHSENQRSRGCPEKLHGREGGDASLSREPPDDARSRAQTRGTVYGEGDAFHGREKGDRQRPPAVSSGRQNALRGQPPHVVSAAAAPPHGPPHTLYRAPAAVHLPGSHLSAGLPSSPPASLHTESTPHPSLTYGVHTADPGAAASAALPAAFAASAAPRPQSSGFPPGSGAAVEERERMRKERQSRQQGRSGDVSGANKRERESSCSLPSQQSTQEETACRASRIYPQVSPFFSGAEGGQSRIPASGAEPSHSLSRVASGDRESRSRSESQRRRMQEESGKHRPYRFQEARRGEGIEGADVGEQGREEQPRGAPYGAHASLHVFWQSRDKDACASSRSDVRHDPDGFAGSSAARREGKDVSSSGVFSSSVSGALEGHSAASASPAPLASSCPVKKLRTAVCYPLPLPSPLDYLHAAADGVSPPQVSFHGSTASASALTPLRSLRPEQRQLSLTFMLLRPLPDPLSRTLEQHRLHYMVADASASVVLVLPLPFLRRRATGEKGGEAERSGEEARNSDRTAGGISGDEEEKERLIREVKGVLQPGDVIHMTGAVTSWSAKGEMVITVPLRKGPRDVWQGRQEGNEHSYDSEGSLEVLGRFSFPFVTEPDMSCMFTAVAPEKGERGWSRGGGQVASEFAAFVLKGEEKETLSREIGLAASGASIPCEDLGFPVADPLACLGPPPPFFVLLSP</sequence>
<feature type="compositionally biased region" description="Basic and acidic residues" evidence="1">
    <location>
        <begin position="262"/>
        <end position="279"/>
    </location>
</feature>
<feature type="compositionally biased region" description="Low complexity" evidence="1">
    <location>
        <begin position="218"/>
        <end position="231"/>
    </location>
</feature>
<proteinExistence type="predicted"/>
<dbReference type="Proteomes" id="UP000028828">
    <property type="component" value="Unassembled WGS sequence"/>
</dbReference>
<dbReference type="EMBL" id="AEYI02000492">
    <property type="protein sequence ID" value="KFG48820.1"/>
    <property type="molecule type" value="Genomic_DNA"/>
</dbReference>
<gene>
    <name evidence="2" type="ORF">TGP89_249450</name>
</gene>
<feature type="compositionally biased region" description="Basic and acidic residues" evidence="1">
    <location>
        <begin position="516"/>
        <end position="552"/>
    </location>
</feature>
<accession>A0A086KWQ2</accession>
<feature type="compositionally biased region" description="Basic and acidic residues" evidence="1">
    <location>
        <begin position="430"/>
        <end position="442"/>
    </location>
</feature>
<dbReference type="OrthoDB" id="331394at2759"/>
<feature type="compositionally biased region" description="Polar residues" evidence="1">
    <location>
        <begin position="462"/>
        <end position="474"/>
    </location>
</feature>